<organism evidence="1 2">
    <name type="scientific">Candidatus Amesbacteria bacterium RIFCSPLOWO2_01_FULL_47_33</name>
    <dbReference type="NCBI Taxonomy" id="1797258"/>
    <lineage>
        <taxon>Bacteria</taxon>
        <taxon>Candidatus Amesiibacteriota</taxon>
    </lineage>
</organism>
<proteinExistence type="predicted"/>
<dbReference type="Proteomes" id="UP000176822">
    <property type="component" value="Unassembled WGS sequence"/>
</dbReference>
<comment type="caution">
    <text evidence="1">The sequence shown here is derived from an EMBL/GenBank/DDBJ whole genome shotgun (WGS) entry which is preliminary data.</text>
</comment>
<evidence type="ECO:0000313" key="2">
    <source>
        <dbReference type="Proteomes" id="UP000176822"/>
    </source>
</evidence>
<protein>
    <submittedName>
        <fullName evidence="1">Uncharacterized protein</fullName>
    </submittedName>
</protein>
<gene>
    <name evidence="1" type="ORF">A2972_03645</name>
</gene>
<dbReference type="AlphaFoldDB" id="A0A1F4Z423"/>
<sequence>MIVSPAFGEEVVSIGPCTATPPANGPGPSLLAPPALKVSAYTDPTCVNRIANSNNKMPNRFQLRRASIPGAKFKAYMGRVETEVNEKRDKIRRIKIFLSHIFNFIQQQTKDGPNNPPLYCLYQNHSLSSNRLTINPSRQGLFI</sequence>
<accession>A0A1F4Z423</accession>
<name>A0A1F4Z423_9BACT</name>
<dbReference type="EMBL" id="MEXM01000023">
    <property type="protein sequence ID" value="OGD01022.1"/>
    <property type="molecule type" value="Genomic_DNA"/>
</dbReference>
<evidence type="ECO:0000313" key="1">
    <source>
        <dbReference type="EMBL" id="OGD01022.1"/>
    </source>
</evidence>
<reference evidence="1 2" key="1">
    <citation type="journal article" date="2016" name="Nat. Commun.">
        <title>Thousands of microbial genomes shed light on interconnected biogeochemical processes in an aquifer system.</title>
        <authorList>
            <person name="Anantharaman K."/>
            <person name="Brown C.T."/>
            <person name="Hug L.A."/>
            <person name="Sharon I."/>
            <person name="Castelle C.J."/>
            <person name="Probst A.J."/>
            <person name="Thomas B.C."/>
            <person name="Singh A."/>
            <person name="Wilkins M.J."/>
            <person name="Karaoz U."/>
            <person name="Brodie E.L."/>
            <person name="Williams K.H."/>
            <person name="Hubbard S.S."/>
            <person name="Banfield J.F."/>
        </authorList>
    </citation>
    <scope>NUCLEOTIDE SEQUENCE [LARGE SCALE GENOMIC DNA]</scope>
</reference>